<dbReference type="EMBL" id="JBEPME010000001">
    <property type="protein sequence ID" value="MET3655134.1"/>
    <property type="molecule type" value="Genomic_DNA"/>
</dbReference>
<feature type="domain" description="NERD" evidence="1">
    <location>
        <begin position="45"/>
        <end position="162"/>
    </location>
</feature>
<keyword evidence="3" id="KW-1185">Reference proteome</keyword>
<dbReference type="Proteomes" id="UP001549104">
    <property type="component" value="Unassembled WGS sequence"/>
</dbReference>
<name>A0ABV2K233_SPOPS</name>
<evidence type="ECO:0000313" key="2">
    <source>
        <dbReference type="EMBL" id="MET3655134.1"/>
    </source>
</evidence>
<dbReference type="InterPro" id="IPR011528">
    <property type="entry name" value="NERD"/>
</dbReference>
<sequence>MRKFISKRRKEPLLLEGLNAAIERIAPEQGTILPLLKARYASVKAGFGGEQQLDRIFESYSFPMKHLVLYDLSLTSSTHFQMDTLFITPSYAIIFEVKNMAGKLKVINNPPQLIRTLDNGEVKGFNSPITQVQSNCELLRDWFQARDVYLPIYGAIVLAYSTQRIELFDTEIPFLFPKAVPTYIRNLPAEPPLLDNASFKRLGHELVASHREFIPPPISFTYPDIQNKIITGVACPSCGLFGMKKYMKGWHCTACDGTSPDAHKKAIRDWFLLFGGAMKNKDCREFLHIDRQQTANRILNSMNLQTEGANRNRSYSMNLRLKCEKRT</sequence>
<protein>
    <recommendedName>
        <fullName evidence="1">NERD domain-containing protein</fullName>
    </recommendedName>
</protein>
<evidence type="ECO:0000313" key="3">
    <source>
        <dbReference type="Proteomes" id="UP001549104"/>
    </source>
</evidence>
<organism evidence="2 3">
    <name type="scientific">Sporosarcina psychrophila</name>
    <name type="common">Bacillus psychrophilus</name>
    <dbReference type="NCBI Taxonomy" id="1476"/>
    <lineage>
        <taxon>Bacteria</taxon>
        <taxon>Bacillati</taxon>
        <taxon>Bacillota</taxon>
        <taxon>Bacilli</taxon>
        <taxon>Bacillales</taxon>
        <taxon>Caryophanaceae</taxon>
        <taxon>Sporosarcina</taxon>
    </lineage>
</organism>
<proteinExistence type="predicted"/>
<gene>
    <name evidence="2" type="ORF">ABIC55_000218</name>
</gene>
<dbReference type="Pfam" id="PF08378">
    <property type="entry name" value="NERD"/>
    <property type="match status" value="1"/>
</dbReference>
<evidence type="ECO:0000259" key="1">
    <source>
        <dbReference type="PROSITE" id="PS50965"/>
    </source>
</evidence>
<dbReference type="PROSITE" id="PS50965">
    <property type="entry name" value="NERD"/>
    <property type="match status" value="1"/>
</dbReference>
<accession>A0ABV2K233</accession>
<dbReference type="RefSeq" id="WP_354311928.1">
    <property type="nucleotide sequence ID" value="NZ_JBEPME010000001.1"/>
</dbReference>
<comment type="caution">
    <text evidence="2">The sequence shown here is derived from an EMBL/GenBank/DDBJ whole genome shotgun (WGS) entry which is preliminary data.</text>
</comment>
<reference evidence="2 3" key="1">
    <citation type="submission" date="2024-06" db="EMBL/GenBank/DDBJ databases">
        <title>Sorghum-associated microbial communities from plants grown in Nebraska, USA.</title>
        <authorList>
            <person name="Schachtman D."/>
        </authorList>
    </citation>
    <scope>NUCLEOTIDE SEQUENCE [LARGE SCALE GENOMIC DNA]</scope>
    <source>
        <strain evidence="2 3">1288</strain>
    </source>
</reference>